<dbReference type="InterPro" id="IPR053521">
    <property type="entry name" value="McjB-like"/>
</dbReference>
<evidence type="ECO:0000313" key="3">
    <source>
        <dbReference type="Proteomes" id="UP000596117"/>
    </source>
</evidence>
<name>A0A7T4KVA5_BREDI</name>
<feature type="domain" description="Microcin J25-processing protein McjB C-terminal" evidence="1">
    <location>
        <begin position="99"/>
        <end position="207"/>
    </location>
</feature>
<reference evidence="2 3" key="1">
    <citation type="submission" date="2020-12" db="EMBL/GenBank/DDBJ databases">
        <title>FDA dAtabase for Regulatory Grade micrObial Sequences (FDA-ARGOS): Supporting development and validation of Infectious Disease Dx tests.</title>
        <authorList>
            <person name="Kerrigan L."/>
            <person name="Long C."/>
            <person name="Tallon L."/>
            <person name="Sadzewicz L."/>
            <person name="Zhao X."/>
            <person name="Boylan J."/>
            <person name="Ott S."/>
            <person name="Bowen H."/>
            <person name="Vavikolanu K."/>
            <person name="Mehta A."/>
            <person name="Aluvathingal J."/>
            <person name="Nadendla S."/>
            <person name="Yan Y."/>
            <person name="Sichtig H."/>
        </authorList>
    </citation>
    <scope>NUCLEOTIDE SEQUENCE [LARGE SCALE GENOMIC DNA]</scope>
    <source>
        <strain evidence="2 3">FDAARGOS_1026</strain>
    </source>
</reference>
<gene>
    <name evidence="2" type="ORF">I6H83_09235</name>
</gene>
<accession>A0A7T4KVA5</accession>
<dbReference type="Proteomes" id="UP000596117">
    <property type="component" value="Chromosome"/>
</dbReference>
<organism evidence="2 3">
    <name type="scientific">Brevundimonas diminuta</name>
    <name type="common">Pseudomonas diminuta</name>
    <dbReference type="NCBI Taxonomy" id="293"/>
    <lineage>
        <taxon>Bacteria</taxon>
        <taxon>Pseudomonadati</taxon>
        <taxon>Pseudomonadota</taxon>
        <taxon>Alphaproteobacteria</taxon>
        <taxon>Caulobacterales</taxon>
        <taxon>Caulobacteraceae</taxon>
        <taxon>Brevundimonas</taxon>
    </lineage>
</organism>
<protein>
    <submittedName>
        <fullName evidence="2">Lasso peptide biosynthesis B2 protein</fullName>
    </submittedName>
</protein>
<evidence type="ECO:0000313" key="2">
    <source>
        <dbReference type="EMBL" id="QQB87385.1"/>
    </source>
</evidence>
<keyword evidence="3" id="KW-1185">Reference proteome</keyword>
<proteinExistence type="predicted"/>
<dbReference type="EMBL" id="CP066026">
    <property type="protein sequence ID" value="QQB87385.1"/>
    <property type="molecule type" value="Genomic_DNA"/>
</dbReference>
<dbReference type="InterPro" id="IPR032708">
    <property type="entry name" value="McjB_C"/>
</dbReference>
<dbReference type="NCBIfam" id="NF033537">
    <property type="entry name" value="lasso_biosyn_B2"/>
    <property type="match status" value="1"/>
</dbReference>
<dbReference type="RefSeq" id="WP_157683871.1">
    <property type="nucleotide sequence ID" value="NZ_BJNC01000009.1"/>
</dbReference>
<sequence>MSSEIYACEVGAQMVLLDLRGDRFFLASPRLQRALQRLLERSPLDIASQTLLRDQGIDPAKWDNVESPEIVVAEGDALDAAPRDRSRLAVAIVHQARAAIALKFTSLEKIIGRVRETRANMEPNSRTYESLGPTAAAFRASAKYFPSDQKCLRRSIALARYARRHGHDVTLYIGVKLQPFAAHCWVQDGAIVLNDSIDEVRRFTPIMAV</sequence>
<dbReference type="Pfam" id="PF13471">
    <property type="entry name" value="Transglut_core3"/>
    <property type="match status" value="1"/>
</dbReference>
<evidence type="ECO:0000259" key="1">
    <source>
        <dbReference type="Pfam" id="PF13471"/>
    </source>
</evidence>